<evidence type="ECO:0000256" key="2">
    <source>
        <dbReference type="ARBA" id="ARBA00035108"/>
    </source>
</evidence>
<accession>A0A073CFD6</accession>
<protein>
    <submittedName>
        <fullName evidence="4">GvpW</fullName>
    </submittedName>
</protein>
<evidence type="ECO:0000313" key="4">
    <source>
        <dbReference type="EMBL" id="KEI66637.1"/>
    </source>
</evidence>
<keyword evidence="1" id="KW-0304">Gas vesicle</keyword>
<evidence type="ECO:0000256" key="1">
    <source>
        <dbReference type="ARBA" id="ARBA00022987"/>
    </source>
</evidence>
<comment type="subcellular location">
    <subcellularLocation>
        <location evidence="2">Gas vesicle</location>
    </subcellularLocation>
</comment>
<dbReference type="GO" id="GO:0031411">
    <property type="term" value="C:gas vesicle"/>
    <property type="evidence" value="ECO:0007669"/>
    <property type="project" value="UniProtKB-SubCell"/>
</dbReference>
<proteinExistence type="inferred from homology"/>
<dbReference type="PANTHER" id="PTHR36852:SF1">
    <property type="entry name" value="PROTEIN GVPL 2"/>
    <property type="match status" value="1"/>
</dbReference>
<dbReference type="EMBL" id="CM002803">
    <property type="protein sequence ID" value="KEI66637.1"/>
    <property type="molecule type" value="Genomic_DNA"/>
</dbReference>
<dbReference type="STRING" id="388467.A19Y_1624"/>
<dbReference type="Proteomes" id="UP000027395">
    <property type="component" value="Chromosome"/>
</dbReference>
<dbReference type="GO" id="GO:0031412">
    <property type="term" value="P:gas vesicle organization"/>
    <property type="evidence" value="ECO:0007669"/>
    <property type="project" value="InterPro"/>
</dbReference>
<keyword evidence="5" id="KW-1185">Reference proteome</keyword>
<dbReference type="Pfam" id="PF06386">
    <property type="entry name" value="GvpL_GvpF"/>
    <property type="match status" value="1"/>
</dbReference>
<name>A0A073CFD6_PLAA1</name>
<dbReference type="PATRIC" id="fig|388467.6.peg.1559"/>
<comment type="similarity">
    <text evidence="3">Belongs to the gas vesicle GvpF/GvpL family.</text>
</comment>
<evidence type="ECO:0000313" key="5">
    <source>
        <dbReference type="Proteomes" id="UP000027395"/>
    </source>
</evidence>
<dbReference type="PANTHER" id="PTHR36852">
    <property type="entry name" value="PROTEIN GVPL 2"/>
    <property type="match status" value="1"/>
</dbReference>
<gene>
    <name evidence="4" type="primary">gvpW</name>
    <name evidence="4" type="ORF">A19Y_1624</name>
</gene>
<evidence type="ECO:0000256" key="3">
    <source>
        <dbReference type="ARBA" id="ARBA00035643"/>
    </source>
</evidence>
<sequence>MTQMYTYAFFKTPISPLKLSSGIRGCLEIINFQGLSALVETDLKAQDLPDTDEQLIQAILIHDQIIRSVFEQTTLLPLRFGICFPSDIALSEHLALHQQDYLQKLEQFQHKTEYCLQGIPLEPTPVLTQPNSINSSPQRGRDYFLSKKQFHQRQLEYQQQQAQEWQELVGTISQTYPENRFADSQPNRERIYILIDQTQTLQLQDQFNQWQSQSHHWQLSLGDALPPYHFL</sequence>
<dbReference type="AlphaFoldDB" id="A0A073CFD6"/>
<reference evidence="4 5" key="1">
    <citation type="journal article" date="2014" name="Appl. Environ. Microbiol.">
        <title>Elucidation of insertion elements encoded on plasmids and in vitro construction of shuttle vectors from the toxic cyanobacterium Planktothrix.</title>
        <authorList>
            <person name="Christiansen G."/>
            <person name="Goesmann A."/>
            <person name="Kurmayer R."/>
        </authorList>
    </citation>
    <scope>NUCLEOTIDE SEQUENCE [LARGE SCALE GENOMIC DNA]</scope>
    <source>
        <strain evidence="4 5">NIVA-CYA 126/8</strain>
    </source>
</reference>
<dbReference type="InterPro" id="IPR009430">
    <property type="entry name" value="GvpL/GvpF"/>
</dbReference>
<dbReference type="HOGENOM" id="CLU_1218624_0_0_3"/>
<organism evidence="4 5">
    <name type="scientific">Planktothrix agardhii (strain NIVA-CYA 126/8)</name>
    <dbReference type="NCBI Taxonomy" id="388467"/>
    <lineage>
        <taxon>Bacteria</taxon>
        <taxon>Bacillati</taxon>
        <taxon>Cyanobacteriota</taxon>
        <taxon>Cyanophyceae</taxon>
        <taxon>Oscillatoriophycideae</taxon>
        <taxon>Oscillatoriales</taxon>
        <taxon>Microcoleaceae</taxon>
        <taxon>Planktothrix</taxon>
    </lineage>
</organism>
<dbReference type="eggNOG" id="ENOG5031KVA">
    <property type="taxonomic scope" value="Bacteria"/>
</dbReference>